<dbReference type="PROSITE" id="PS50048">
    <property type="entry name" value="ZN2_CY6_FUNGAL_2"/>
    <property type="match status" value="1"/>
</dbReference>
<dbReference type="GO" id="GO:0043565">
    <property type="term" value="F:sequence-specific DNA binding"/>
    <property type="evidence" value="ECO:0007669"/>
    <property type="project" value="TreeGrafter"/>
</dbReference>
<evidence type="ECO:0000256" key="6">
    <source>
        <dbReference type="ARBA" id="ARBA00023163"/>
    </source>
</evidence>
<feature type="compositionally biased region" description="Pro residues" evidence="8">
    <location>
        <begin position="531"/>
        <end position="546"/>
    </location>
</feature>
<sequence>MVLRSSLADSPLLKVSRPVSACSRCRSAKVKCDNKLPACTACERAGREKECTAANDQFARGKERSYVAALELRIEKLERRLNYARSTNASVALNGPDEPPAADPNRKDSLAFIRAAIHRKAAQNQENADINTLVSDFGYLAINTTTRDFEPSESNMTFARLVLAAATNDPVPEPKTTNLPAESAARALVQLYETNILPLYPAFPATMLHALVSDLYQEHPRQIRSSEYWLFWMVLAIGSAAQSRSHQDEHYLNAVEFVGRALPHADRALRPGYATQVQSLLLLTQYAMLDPAHFDSWHPIGFTCRAVVDQGLHQDPPHTQQMSPDALDERRRIFYCVYALDRATSMVHARGFSFYDDAVSVALPSPVLASGTLSGNSMSKPPPDPSIPLFKLRQLQSDWYQTLYQGNPSESLPDANSIIWQKYFEMWEWSERLPADMSTPIREMLDLELRYSYVYCIASPARGAQVSAYGKLLIFDHAIAYVDKVYDIINLSENAAFYTYHDALRMFFMGSQFVAVLRDIGDLLLSGSSIPMPPPVPGKTSPPPRPVRLDRGTGDNLDRSLRCLERVKLILRLYGNRWEHALALLNGFEISSEEVWEDLTARRAMRNAATTGQWHQLPRA</sequence>
<keyword evidence="5" id="KW-0238">DNA-binding</keyword>
<dbReference type="GO" id="GO:0006351">
    <property type="term" value="P:DNA-templated transcription"/>
    <property type="evidence" value="ECO:0007669"/>
    <property type="project" value="InterPro"/>
</dbReference>
<dbReference type="SUPFAM" id="SSF57701">
    <property type="entry name" value="Zn2/Cys6 DNA-binding domain"/>
    <property type="match status" value="1"/>
</dbReference>
<keyword evidence="11" id="KW-1185">Reference proteome</keyword>
<dbReference type="GO" id="GO:0000981">
    <property type="term" value="F:DNA-binding transcription factor activity, RNA polymerase II-specific"/>
    <property type="evidence" value="ECO:0007669"/>
    <property type="project" value="InterPro"/>
</dbReference>
<accession>A0AAN7HR86</accession>
<dbReference type="SMART" id="SM00906">
    <property type="entry name" value="Fungal_trans"/>
    <property type="match status" value="1"/>
</dbReference>
<feature type="region of interest" description="Disordered" evidence="8">
    <location>
        <begin position="531"/>
        <end position="552"/>
    </location>
</feature>
<organism evidence="10 11">
    <name type="scientific">Corynascus novoguineensis</name>
    <dbReference type="NCBI Taxonomy" id="1126955"/>
    <lineage>
        <taxon>Eukaryota</taxon>
        <taxon>Fungi</taxon>
        <taxon>Dikarya</taxon>
        <taxon>Ascomycota</taxon>
        <taxon>Pezizomycotina</taxon>
        <taxon>Sordariomycetes</taxon>
        <taxon>Sordariomycetidae</taxon>
        <taxon>Sordariales</taxon>
        <taxon>Chaetomiaceae</taxon>
        <taxon>Corynascus</taxon>
    </lineage>
</organism>
<evidence type="ECO:0000256" key="7">
    <source>
        <dbReference type="ARBA" id="ARBA00023242"/>
    </source>
</evidence>
<dbReference type="Pfam" id="PF00172">
    <property type="entry name" value="Zn_clus"/>
    <property type="match status" value="1"/>
</dbReference>
<gene>
    <name evidence="10" type="ORF">C7999DRAFT_30282</name>
</gene>
<evidence type="ECO:0000259" key="9">
    <source>
        <dbReference type="PROSITE" id="PS50048"/>
    </source>
</evidence>
<comment type="subcellular location">
    <subcellularLocation>
        <location evidence="1">Nucleus</location>
    </subcellularLocation>
</comment>
<keyword evidence="3" id="KW-0862">Zinc</keyword>
<keyword evidence="4" id="KW-0805">Transcription regulation</keyword>
<dbReference type="PANTHER" id="PTHR47782:SF2">
    <property type="entry name" value="TRANSCRIPTION FACTOR, PUTATIVE (AFU_ORTHOLOGUE AFUA_4G12570)-RELATED"/>
    <property type="match status" value="1"/>
</dbReference>
<dbReference type="Pfam" id="PF04082">
    <property type="entry name" value="Fungal_trans"/>
    <property type="match status" value="1"/>
</dbReference>
<dbReference type="InterPro" id="IPR007219">
    <property type="entry name" value="XnlR_reg_dom"/>
</dbReference>
<keyword evidence="7" id="KW-0539">Nucleus</keyword>
<dbReference type="GO" id="GO:0005634">
    <property type="term" value="C:nucleus"/>
    <property type="evidence" value="ECO:0007669"/>
    <property type="project" value="UniProtKB-SubCell"/>
</dbReference>
<evidence type="ECO:0000256" key="5">
    <source>
        <dbReference type="ARBA" id="ARBA00023125"/>
    </source>
</evidence>
<dbReference type="PANTHER" id="PTHR47782">
    <property type="entry name" value="ZN(II)2CYS6 TRANSCRIPTION FACTOR (EUROFUNG)-RELATED"/>
    <property type="match status" value="1"/>
</dbReference>
<evidence type="ECO:0000256" key="3">
    <source>
        <dbReference type="ARBA" id="ARBA00022833"/>
    </source>
</evidence>
<dbReference type="Proteomes" id="UP001303647">
    <property type="component" value="Unassembled WGS sequence"/>
</dbReference>
<evidence type="ECO:0000256" key="1">
    <source>
        <dbReference type="ARBA" id="ARBA00004123"/>
    </source>
</evidence>
<dbReference type="InterPro" id="IPR052202">
    <property type="entry name" value="Yeast_MetPath_Reg"/>
</dbReference>
<keyword evidence="6" id="KW-0804">Transcription</keyword>
<comment type="caution">
    <text evidence="10">The sequence shown here is derived from an EMBL/GenBank/DDBJ whole genome shotgun (WGS) entry which is preliminary data.</text>
</comment>
<dbReference type="EMBL" id="MU857626">
    <property type="protein sequence ID" value="KAK4249230.1"/>
    <property type="molecule type" value="Genomic_DNA"/>
</dbReference>
<evidence type="ECO:0000313" key="10">
    <source>
        <dbReference type="EMBL" id="KAK4249230.1"/>
    </source>
</evidence>
<dbReference type="InterPro" id="IPR036864">
    <property type="entry name" value="Zn2-C6_fun-type_DNA-bd_sf"/>
</dbReference>
<evidence type="ECO:0000313" key="11">
    <source>
        <dbReference type="Proteomes" id="UP001303647"/>
    </source>
</evidence>
<dbReference type="CDD" id="cd00067">
    <property type="entry name" value="GAL4"/>
    <property type="match status" value="1"/>
</dbReference>
<dbReference type="Gene3D" id="4.10.240.10">
    <property type="entry name" value="Zn(2)-C6 fungal-type DNA-binding domain"/>
    <property type="match status" value="1"/>
</dbReference>
<dbReference type="GO" id="GO:0008270">
    <property type="term" value="F:zinc ion binding"/>
    <property type="evidence" value="ECO:0007669"/>
    <property type="project" value="InterPro"/>
</dbReference>
<evidence type="ECO:0000256" key="8">
    <source>
        <dbReference type="SAM" id="MobiDB-lite"/>
    </source>
</evidence>
<name>A0AAN7HR86_9PEZI</name>
<evidence type="ECO:0000256" key="4">
    <source>
        <dbReference type="ARBA" id="ARBA00023015"/>
    </source>
</evidence>
<evidence type="ECO:0000256" key="2">
    <source>
        <dbReference type="ARBA" id="ARBA00022723"/>
    </source>
</evidence>
<reference evidence="10" key="2">
    <citation type="submission" date="2023-05" db="EMBL/GenBank/DDBJ databases">
        <authorList>
            <consortium name="Lawrence Berkeley National Laboratory"/>
            <person name="Steindorff A."/>
            <person name="Hensen N."/>
            <person name="Bonometti L."/>
            <person name="Westerberg I."/>
            <person name="Brannstrom I.O."/>
            <person name="Guillou S."/>
            <person name="Cros-Aarteil S."/>
            <person name="Calhoun S."/>
            <person name="Haridas S."/>
            <person name="Kuo A."/>
            <person name="Mondo S."/>
            <person name="Pangilinan J."/>
            <person name="Riley R."/>
            <person name="Labutti K."/>
            <person name="Andreopoulos B."/>
            <person name="Lipzen A."/>
            <person name="Chen C."/>
            <person name="Yanf M."/>
            <person name="Daum C."/>
            <person name="Ng V."/>
            <person name="Clum A."/>
            <person name="Ohm R."/>
            <person name="Martin F."/>
            <person name="Silar P."/>
            <person name="Natvig D."/>
            <person name="Lalanne C."/>
            <person name="Gautier V."/>
            <person name="Ament-Velasquez S.L."/>
            <person name="Kruys A."/>
            <person name="Hutchinson M.I."/>
            <person name="Powell A.J."/>
            <person name="Barry K."/>
            <person name="Miller A.N."/>
            <person name="Grigoriev I.V."/>
            <person name="Debuchy R."/>
            <person name="Gladieux P."/>
            <person name="Thoren M.H."/>
            <person name="Johannesson H."/>
        </authorList>
    </citation>
    <scope>NUCLEOTIDE SEQUENCE</scope>
    <source>
        <strain evidence="10">CBS 359.72</strain>
    </source>
</reference>
<keyword evidence="2" id="KW-0479">Metal-binding</keyword>
<proteinExistence type="predicted"/>
<protein>
    <submittedName>
        <fullName evidence="10">Fungal-specific transcription factor domain-containing protein</fullName>
    </submittedName>
</protein>
<dbReference type="InterPro" id="IPR001138">
    <property type="entry name" value="Zn2Cys6_DnaBD"/>
</dbReference>
<dbReference type="CDD" id="cd12148">
    <property type="entry name" value="fungal_TF_MHR"/>
    <property type="match status" value="1"/>
</dbReference>
<reference evidence="10" key="1">
    <citation type="journal article" date="2023" name="Mol. Phylogenet. Evol.">
        <title>Genome-scale phylogeny and comparative genomics of the fungal order Sordariales.</title>
        <authorList>
            <person name="Hensen N."/>
            <person name="Bonometti L."/>
            <person name="Westerberg I."/>
            <person name="Brannstrom I.O."/>
            <person name="Guillou S."/>
            <person name="Cros-Aarteil S."/>
            <person name="Calhoun S."/>
            <person name="Haridas S."/>
            <person name="Kuo A."/>
            <person name="Mondo S."/>
            <person name="Pangilinan J."/>
            <person name="Riley R."/>
            <person name="LaButti K."/>
            <person name="Andreopoulos B."/>
            <person name="Lipzen A."/>
            <person name="Chen C."/>
            <person name="Yan M."/>
            <person name="Daum C."/>
            <person name="Ng V."/>
            <person name="Clum A."/>
            <person name="Steindorff A."/>
            <person name="Ohm R.A."/>
            <person name="Martin F."/>
            <person name="Silar P."/>
            <person name="Natvig D.O."/>
            <person name="Lalanne C."/>
            <person name="Gautier V."/>
            <person name="Ament-Velasquez S.L."/>
            <person name="Kruys A."/>
            <person name="Hutchinson M.I."/>
            <person name="Powell A.J."/>
            <person name="Barry K."/>
            <person name="Miller A.N."/>
            <person name="Grigoriev I.V."/>
            <person name="Debuchy R."/>
            <person name="Gladieux P."/>
            <person name="Hiltunen Thoren M."/>
            <person name="Johannesson H."/>
        </authorList>
    </citation>
    <scope>NUCLEOTIDE SEQUENCE</scope>
    <source>
        <strain evidence="10">CBS 359.72</strain>
    </source>
</reference>
<feature type="domain" description="Zn(2)-C6 fungal-type" evidence="9">
    <location>
        <begin position="21"/>
        <end position="53"/>
    </location>
</feature>
<dbReference type="SMART" id="SM00066">
    <property type="entry name" value="GAL4"/>
    <property type="match status" value="1"/>
</dbReference>
<dbReference type="GO" id="GO:0045944">
    <property type="term" value="P:positive regulation of transcription by RNA polymerase II"/>
    <property type="evidence" value="ECO:0007669"/>
    <property type="project" value="TreeGrafter"/>
</dbReference>
<dbReference type="PROSITE" id="PS00463">
    <property type="entry name" value="ZN2_CY6_FUNGAL_1"/>
    <property type="match status" value="1"/>
</dbReference>
<dbReference type="AlphaFoldDB" id="A0AAN7HR86"/>